<dbReference type="InterPro" id="IPR014710">
    <property type="entry name" value="RmlC-like_jellyroll"/>
</dbReference>
<dbReference type="SUPFAM" id="SSF51182">
    <property type="entry name" value="RmlC-like cupins"/>
    <property type="match status" value="1"/>
</dbReference>
<accession>A0A5P2H2A8</accession>
<name>A0A5P2H2A8_9BURK</name>
<dbReference type="AlphaFoldDB" id="A0A5P2H2A8"/>
<dbReference type="RefSeq" id="WP_191002208.1">
    <property type="nucleotide sequence ID" value="NZ_CP044065.1"/>
</dbReference>
<gene>
    <name evidence="1" type="ORF">FOB72_06260</name>
</gene>
<evidence type="ECO:0000313" key="2">
    <source>
        <dbReference type="Proteomes" id="UP000322822"/>
    </source>
</evidence>
<protein>
    <submittedName>
        <fullName evidence="1">Pirin family protein</fullName>
    </submittedName>
</protein>
<reference evidence="1 2" key="1">
    <citation type="submission" date="2019-09" db="EMBL/GenBank/DDBJ databases">
        <title>FDA dAtabase for Regulatory Grade micrObial Sequences (FDA-ARGOS): Supporting development and validation of Infectious Disease Dx tests.</title>
        <authorList>
            <person name="Sciortino C."/>
            <person name="Tallon L."/>
            <person name="Sadzewicz L."/>
            <person name="Vavikolanu K."/>
            <person name="Mehta A."/>
            <person name="Aluvathingal J."/>
            <person name="Nadendla S."/>
            <person name="Nandy P."/>
            <person name="Geyer C."/>
            <person name="Yan Y."/>
            <person name="Sichtig H."/>
        </authorList>
    </citation>
    <scope>NUCLEOTIDE SEQUENCE [LARGE SCALE GENOMIC DNA]</scope>
    <source>
        <strain evidence="1 2">FDAARGOS_664</strain>
    </source>
</reference>
<dbReference type="PANTHER" id="PTHR13903">
    <property type="entry name" value="PIRIN-RELATED"/>
    <property type="match status" value="1"/>
</dbReference>
<dbReference type="Proteomes" id="UP000322822">
    <property type="component" value="Chromosome 1"/>
</dbReference>
<dbReference type="EMBL" id="CP044065">
    <property type="protein sequence ID" value="QET01685.1"/>
    <property type="molecule type" value="Genomic_DNA"/>
</dbReference>
<organism evidence="1 2">
    <name type="scientific">Cupriavidus pauculus</name>
    <dbReference type="NCBI Taxonomy" id="82633"/>
    <lineage>
        <taxon>Bacteria</taxon>
        <taxon>Pseudomonadati</taxon>
        <taxon>Pseudomonadota</taxon>
        <taxon>Betaproteobacteria</taxon>
        <taxon>Burkholderiales</taxon>
        <taxon>Burkholderiaceae</taxon>
        <taxon>Cupriavidus</taxon>
    </lineage>
</organism>
<dbReference type="InterPro" id="IPR011051">
    <property type="entry name" value="RmlC_Cupin_sf"/>
</dbReference>
<sequence length="248" mass="26265">MSVIGELQRVREGSHYRAFSLCGLKSAMAPFVNVDHVWICGPAGPVCQHTNAPYVSYLFPDSETGLRIREVSGVERVVRPGGISWTTSGQHALAEQAPLEPGKTVHAVHVGVSLTSVRDRMATAPCQLAPEDIPADLPPGGIVRVLAGAHGATRSSLELAAEITMLDIALNDMAEVSIPVPPDHCAMLLPVSGTMIVDGQSFDPAELQLPILPAREEPYAACVGARHGAAQVMLLMGCPSPRIRRFAG</sequence>
<dbReference type="InterPro" id="IPR012093">
    <property type="entry name" value="Pirin"/>
</dbReference>
<dbReference type="Gene3D" id="2.60.120.10">
    <property type="entry name" value="Jelly Rolls"/>
    <property type="match status" value="1"/>
</dbReference>
<dbReference type="PANTHER" id="PTHR13903:SF8">
    <property type="entry name" value="PIRIN"/>
    <property type="match status" value="1"/>
</dbReference>
<evidence type="ECO:0000313" key="1">
    <source>
        <dbReference type="EMBL" id="QET01685.1"/>
    </source>
</evidence>
<proteinExistence type="predicted"/>